<evidence type="ECO:0000313" key="3">
    <source>
        <dbReference type="Proteomes" id="UP000231987"/>
    </source>
</evidence>
<dbReference type="EMBL" id="NJGD01000032">
    <property type="protein sequence ID" value="PJR09253.1"/>
    <property type="molecule type" value="Genomic_DNA"/>
</dbReference>
<reference evidence="2 3" key="1">
    <citation type="submission" date="2017-06" db="EMBL/GenBank/DDBJ databases">
        <title>Ensifer strains isolated from leguminous trees and herbs display diverse denitrification phenotypes with some acting as strong N2O sinks.</title>
        <authorList>
            <person name="Woliy K."/>
            <person name="Mania D."/>
            <person name="Bakken L.R."/>
            <person name="Frostegard A."/>
        </authorList>
    </citation>
    <scope>NUCLEOTIDE SEQUENCE [LARGE SCALE GENOMIC DNA]</scope>
    <source>
        <strain evidence="2 3">AC50a</strain>
    </source>
</reference>
<organism evidence="2 3">
    <name type="scientific">Rhizobium meliloti</name>
    <name type="common">Ensifer meliloti</name>
    <name type="synonym">Sinorhizobium meliloti</name>
    <dbReference type="NCBI Taxonomy" id="382"/>
    <lineage>
        <taxon>Bacteria</taxon>
        <taxon>Pseudomonadati</taxon>
        <taxon>Pseudomonadota</taxon>
        <taxon>Alphaproteobacteria</taxon>
        <taxon>Hyphomicrobiales</taxon>
        <taxon>Rhizobiaceae</taxon>
        <taxon>Sinorhizobium/Ensifer group</taxon>
        <taxon>Sinorhizobium</taxon>
    </lineage>
</organism>
<evidence type="ECO:0000313" key="2">
    <source>
        <dbReference type="EMBL" id="PJR09253.1"/>
    </source>
</evidence>
<dbReference type="AlphaFoldDB" id="A0A2J0YTG2"/>
<comment type="caution">
    <text evidence="2">The sequence shown here is derived from an EMBL/GenBank/DDBJ whole genome shotgun (WGS) entry which is preliminary data.</text>
</comment>
<protein>
    <submittedName>
        <fullName evidence="2">Uncharacterized protein</fullName>
    </submittedName>
</protein>
<feature type="region of interest" description="Disordered" evidence="1">
    <location>
        <begin position="88"/>
        <end position="107"/>
    </location>
</feature>
<evidence type="ECO:0000256" key="1">
    <source>
        <dbReference type="SAM" id="MobiDB-lite"/>
    </source>
</evidence>
<dbReference type="Proteomes" id="UP000231987">
    <property type="component" value="Unassembled WGS sequence"/>
</dbReference>
<accession>A0A2J0YTG2</accession>
<gene>
    <name evidence="2" type="ORF">CEJ86_31725</name>
</gene>
<name>A0A2J0YTG2_RHIML</name>
<sequence length="126" mass="13834">MSKPRRIKGAALHQGVREYEPLRRDRRKRLEELRTGGGRIVSKQLKAEICRELITSNCCTVNAVEGERAAAPASKLFNRRFLSAWETDNDRSRPAGECASGPVSRSRAESDIGLLGAQFGHAGSAL</sequence>
<proteinExistence type="predicted"/>